<dbReference type="Pfam" id="PF00672">
    <property type="entry name" value="HAMP"/>
    <property type="match status" value="1"/>
</dbReference>
<keyword evidence="11" id="KW-1133">Transmembrane helix</keyword>
<dbReference type="CDD" id="cd00075">
    <property type="entry name" value="HATPase"/>
    <property type="match status" value="1"/>
</dbReference>
<evidence type="ECO:0000256" key="10">
    <source>
        <dbReference type="SAM" id="Coils"/>
    </source>
</evidence>
<sequence length="458" mass="50687">MAKKINHRGRGGHRELLFSLCSLCSLWFFQNPFQKITKSLAFHASQIVREQSATKQCTDRSKTPRIPCTINQNSPYINHLMNGRVSTPWWRDSLPLHKCLISIGSIIDAMGFSIYRKLVIWFVFASLLSLGLATAIGIHSVDTVVIAILLALVIAGILARSISAPISELAHTAGAIADGDLTKRVNTRRDDEIGELAVAFNRMADVLKENTDAVEEKTLELERVNAELKELDQLKSEFISIASHELRTPLTTLKGYLELALDGTLGEFTELQTSKLKIMDRNTDRLIGLINDLLNLSDIQSRQLHLVKENSSLIYLVDEAVRFIKPLADSKGHEIVVNVPDNILISCDWARIAYALRHLLDDAARFTPKPGTIEITAEYQVGDVYVRVSDTGIGIPESELEKIFIPFYELKGSMQHTTGTSGLGLSIVKGIVEAHGGMIWVESEVGAGTVFHIVLPRG</sequence>
<dbReference type="GO" id="GO:0007234">
    <property type="term" value="P:osmosensory signaling via phosphorelay pathway"/>
    <property type="evidence" value="ECO:0007669"/>
    <property type="project" value="TreeGrafter"/>
</dbReference>
<dbReference type="PANTHER" id="PTHR42878">
    <property type="entry name" value="TWO-COMPONENT HISTIDINE KINASE"/>
    <property type="match status" value="1"/>
</dbReference>
<evidence type="ECO:0000313" key="14">
    <source>
        <dbReference type="EMBL" id="QNO46346.1"/>
    </source>
</evidence>
<keyword evidence="11" id="KW-0812">Transmembrane</keyword>
<dbReference type="InterPro" id="IPR036097">
    <property type="entry name" value="HisK_dim/P_sf"/>
</dbReference>
<dbReference type="GO" id="GO:0005524">
    <property type="term" value="F:ATP binding"/>
    <property type="evidence" value="ECO:0007669"/>
    <property type="project" value="UniProtKB-KW"/>
</dbReference>
<dbReference type="Gene3D" id="1.10.287.130">
    <property type="match status" value="1"/>
</dbReference>
<dbReference type="SUPFAM" id="SSF55874">
    <property type="entry name" value="ATPase domain of HSP90 chaperone/DNA topoisomerase II/histidine kinase"/>
    <property type="match status" value="1"/>
</dbReference>
<dbReference type="Pfam" id="PF00512">
    <property type="entry name" value="HisKA"/>
    <property type="match status" value="1"/>
</dbReference>
<evidence type="ECO:0000256" key="6">
    <source>
        <dbReference type="ARBA" id="ARBA00022777"/>
    </source>
</evidence>
<dbReference type="InterPro" id="IPR050351">
    <property type="entry name" value="BphY/WalK/GraS-like"/>
</dbReference>
<dbReference type="InterPro" id="IPR003661">
    <property type="entry name" value="HisK_dim/P_dom"/>
</dbReference>
<dbReference type="InterPro" id="IPR036890">
    <property type="entry name" value="HATPase_C_sf"/>
</dbReference>
<keyword evidence="7" id="KW-0067">ATP-binding</keyword>
<keyword evidence="4 14" id="KW-0808">Transferase</keyword>
<dbReference type="InterPro" id="IPR005467">
    <property type="entry name" value="His_kinase_dom"/>
</dbReference>
<feature type="transmembrane region" description="Helical" evidence="11">
    <location>
        <begin position="118"/>
        <end position="138"/>
    </location>
</feature>
<dbReference type="PANTHER" id="PTHR42878:SF7">
    <property type="entry name" value="SENSOR HISTIDINE KINASE GLRK"/>
    <property type="match status" value="1"/>
</dbReference>
<keyword evidence="3" id="KW-0597">Phosphoprotein</keyword>
<dbReference type="GO" id="GO:0000156">
    <property type="term" value="F:phosphorelay response regulator activity"/>
    <property type="evidence" value="ECO:0007669"/>
    <property type="project" value="TreeGrafter"/>
</dbReference>
<evidence type="ECO:0000256" key="5">
    <source>
        <dbReference type="ARBA" id="ARBA00022741"/>
    </source>
</evidence>
<dbReference type="GO" id="GO:0030295">
    <property type="term" value="F:protein kinase activator activity"/>
    <property type="evidence" value="ECO:0007669"/>
    <property type="project" value="TreeGrafter"/>
</dbReference>
<keyword evidence="9 11" id="KW-0472">Membrane</keyword>
<name>A0A7G9YEB2_9EURY</name>
<keyword evidence="6 14" id="KW-0418">Kinase</keyword>
<dbReference type="FunFam" id="1.10.287.130:FF:000001">
    <property type="entry name" value="Two-component sensor histidine kinase"/>
    <property type="match status" value="1"/>
</dbReference>
<keyword evidence="5" id="KW-0547">Nucleotide-binding</keyword>
<dbReference type="Gene3D" id="3.30.565.10">
    <property type="entry name" value="Histidine kinase-like ATPase, C-terminal domain"/>
    <property type="match status" value="1"/>
</dbReference>
<evidence type="ECO:0000256" key="9">
    <source>
        <dbReference type="ARBA" id="ARBA00023136"/>
    </source>
</evidence>
<evidence type="ECO:0000256" key="4">
    <source>
        <dbReference type="ARBA" id="ARBA00022679"/>
    </source>
</evidence>
<feature type="domain" description="HAMP" evidence="13">
    <location>
        <begin position="160"/>
        <end position="212"/>
    </location>
</feature>
<dbReference type="CDD" id="cd06225">
    <property type="entry name" value="HAMP"/>
    <property type="match status" value="1"/>
</dbReference>
<dbReference type="Gene3D" id="6.10.340.10">
    <property type="match status" value="1"/>
</dbReference>
<organism evidence="14">
    <name type="scientific">Candidatus Methanogaster sp. ANME-2c ERB4</name>
    <dbReference type="NCBI Taxonomy" id="2759911"/>
    <lineage>
        <taxon>Archaea</taxon>
        <taxon>Methanobacteriati</taxon>
        <taxon>Methanobacteriota</taxon>
        <taxon>Stenosarchaea group</taxon>
        <taxon>Methanomicrobia</taxon>
        <taxon>Methanosarcinales</taxon>
        <taxon>ANME-2 cluster</taxon>
        <taxon>Candidatus Methanogasteraceae</taxon>
        <taxon>Candidatus Methanogaster</taxon>
    </lineage>
</organism>
<feature type="coiled-coil region" evidence="10">
    <location>
        <begin position="207"/>
        <end position="234"/>
    </location>
</feature>
<evidence type="ECO:0000256" key="1">
    <source>
        <dbReference type="ARBA" id="ARBA00000085"/>
    </source>
</evidence>
<dbReference type="PRINTS" id="PR00344">
    <property type="entry name" value="BCTRLSENSOR"/>
</dbReference>
<feature type="domain" description="Histidine kinase" evidence="12">
    <location>
        <begin position="241"/>
        <end position="458"/>
    </location>
</feature>
<dbReference type="Pfam" id="PF02518">
    <property type="entry name" value="HATPase_c"/>
    <property type="match status" value="1"/>
</dbReference>
<feature type="transmembrane region" description="Helical" evidence="11">
    <location>
        <begin position="144"/>
        <end position="162"/>
    </location>
</feature>
<gene>
    <name evidence="14" type="primary">sasA</name>
    <name evidence="14" type="ORF">PABHDKJJ_00051</name>
</gene>
<accession>A0A7G9YEB2</accession>
<reference evidence="14" key="1">
    <citation type="submission" date="2020-06" db="EMBL/GenBank/DDBJ databases">
        <title>Unique genomic features of the anaerobic methanotrophic archaea.</title>
        <authorList>
            <person name="Chadwick G.L."/>
            <person name="Skennerton C.T."/>
            <person name="Laso-Perez R."/>
            <person name="Leu A.O."/>
            <person name="Speth D.R."/>
            <person name="Yu H."/>
            <person name="Morgan-Lang C."/>
            <person name="Hatzenpichler R."/>
            <person name="Goudeau D."/>
            <person name="Malmstrom R."/>
            <person name="Brazelton W.J."/>
            <person name="Woyke T."/>
            <person name="Hallam S.J."/>
            <person name="Tyson G.W."/>
            <person name="Wegener G."/>
            <person name="Boetius A."/>
            <person name="Orphan V."/>
        </authorList>
    </citation>
    <scope>NUCLEOTIDE SEQUENCE</scope>
</reference>
<dbReference type="AlphaFoldDB" id="A0A7G9YEB2"/>
<evidence type="ECO:0000256" key="7">
    <source>
        <dbReference type="ARBA" id="ARBA00022840"/>
    </source>
</evidence>
<dbReference type="PROSITE" id="PS50109">
    <property type="entry name" value="HIS_KIN"/>
    <property type="match status" value="1"/>
</dbReference>
<dbReference type="EC" id="2.7.13.3" evidence="2"/>
<dbReference type="InterPro" id="IPR003594">
    <property type="entry name" value="HATPase_dom"/>
</dbReference>
<proteinExistence type="predicted"/>
<evidence type="ECO:0000256" key="11">
    <source>
        <dbReference type="SAM" id="Phobius"/>
    </source>
</evidence>
<dbReference type="FunFam" id="3.30.565.10:FF:000006">
    <property type="entry name" value="Sensor histidine kinase WalK"/>
    <property type="match status" value="1"/>
</dbReference>
<dbReference type="SMART" id="SM00304">
    <property type="entry name" value="HAMP"/>
    <property type="match status" value="1"/>
</dbReference>
<dbReference type="SMART" id="SM00387">
    <property type="entry name" value="HATPase_c"/>
    <property type="match status" value="1"/>
</dbReference>
<evidence type="ECO:0000256" key="3">
    <source>
        <dbReference type="ARBA" id="ARBA00022553"/>
    </source>
</evidence>
<evidence type="ECO:0000259" key="13">
    <source>
        <dbReference type="PROSITE" id="PS50885"/>
    </source>
</evidence>
<dbReference type="PROSITE" id="PS50885">
    <property type="entry name" value="HAMP"/>
    <property type="match status" value="1"/>
</dbReference>
<dbReference type="GO" id="GO:0000155">
    <property type="term" value="F:phosphorelay sensor kinase activity"/>
    <property type="evidence" value="ECO:0007669"/>
    <property type="project" value="InterPro"/>
</dbReference>
<keyword evidence="8" id="KW-0902">Two-component regulatory system</keyword>
<evidence type="ECO:0000256" key="2">
    <source>
        <dbReference type="ARBA" id="ARBA00012438"/>
    </source>
</evidence>
<comment type="catalytic activity">
    <reaction evidence="1">
        <text>ATP + protein L-histidine = ADP + protein N-phospho-L-histidine.</text>
        <dbReference type="EC" id="2.7.13.3"/>
    </reaction>
</comment>
<dbReference type="InterPro" id="IPR004358">
    <property type="entry name" value="Sig_transdc_His_kin-like_C"/>
</dbReference>
<dbReference type="SUPFAM" id="SSF47384">
    <property type="entry name" value="Homodimeric domain of signal transducing histidine kinase"/>
    <property type="match status" value="1"/>
</dbReference>
<dbReference type="SUPFAM" id="SSF158472">
    <property type="entry name" value="HAMP domain-like"/>
    <property type="match status" value="1"/>
</dbReference>
<evidence type="ECO:0000259" key="12">
    <source>
        <dbReference type="PROSITE" id="PS50109"/>
    </source>
</evidence>
<dbReference type="GO" id="GO:0016020">
    <property type="term" value="C:membrane"/>
    <property type="evidence" value="ECO:0007669"/>
    <property type="project" value="InterPro"/>
</dbReference>
<dbReference type="EMBL" id="MT631185">
    <property type="protein sequence ID" value="QNO46346.1"/>
    <property type="molecule type" value="Genomic_DNA"/>
</dbReference>
<evidence type="ECO:0000256" key="8">
    <source>
        <dbReference type="ARBA" id="ARBA00023012"/>
    </source>
</evidence>
<keyword evidence="10" id="KW-0175">Coiled coil</keyword>
<dbReference type="SMART" id="SM00388">
    <property type="entry name" value="HisKA"/>
    <property type="match status" value="1"/>
</dbReference>
<dbReference type="CDD" id="cd00082">
    <property type="entry name" value="HisKA"/>
    <property type="match status" value="1"/>
</dbReference>
<dbReference type="InterPro" id="IPR003660">
    <property type="entry name" value="HAMP_dom"/>
</dbReference>
<protein>
    <recommendedName>
        <fullName evidence="2">histidine kinase</fullName>
        <ecNumber evidence="2">2.7.13.3</ecNumber>
    </recommendedName>
</protein>